<name>A0A818H6H0_9BILA</name>
<dbReference type="Proteomes" id="UP000663832">
    <property type="component" value="Unassembled WGS sequence"/>
</dbReference>
<keyword evidence="1" id="KW-0732">Signal</keyword>
<evidence type="ECO:0000313" key="11">
    <source>
        <dbReference type="Proteomes" id="UP000663832"/>
    </source>
</evidence>
<dbReference type="Proteomes" id="UP000663881">
    <property type="component" value="Unassembled WGS sequence"/>
</dbReference>
<evidence type="ECO:0000313" key="4">
    <source>
        <dbReference type="EMBL" id="CAF1068047.1"/>
    </source>
</evidence>
<dbReference type="Proteomes" id="UP000663860">
    <property type="component" value="Unassembled WGS sequence"/>
</dbReference>
<dbReference type="Proteomes" id="UP000663868">
    <property type="component" value="Unassembled WGS sequence"/>
</dbReference>
<dbReference type="EMBL" id="CAJOAY010000037">
    <property type="protein sequence ID" value="CAF3501186.1"/>
    <property type="molecule type" value="Genomic_DNA"/>
</dbReference>
<evidence type="ECO:0000313" key="7">
    <source>
        <dbReference type="EMBL" id="CAF1234035.1"/>
    </source>
</evidence>
<feature type="signal peptide" evidence="1">
    <location>
        <begin position="1"/>
        <end position="24"/>
    </location>
</feature>
<dbReference type="Proteomes" id="UP000663877">
    <property type="component" value="Unassembled WGS sequence"/>
</dbReference>
<evidence type="ECO:0000313" key="9">
    <source>
        <dbReference type="EMBL" id="CAF3516647.1"/>
    </source>
</evidence>
<dbReference type="EMBL" id="CAJNON010000174">
    <property type="protein sequence ID" value="CAF1068047.1"/>
    <property type="molecule type" value="Genomic_DNA"/>
</dbReference>
<dbReference type="OrthoDB" id="9980846at2759"/>
<sequence length="77" mass="8761">MNRSKITLYVVFAILIIQMQISLGKPVSGDEPGLKEILKIALKLGDCSRRIHVQEPIPLRFRRANSRDRFPCTIKGL</sequence>
<dbReference type="EMBL" id="CAJNOG010000288">
    <property type="protein sequence ID" value="CAF1148021.1"/>
    <property type="molecule type" value="Genomic_DNA"/>
</dbReference>
<reference evidence="8" key="1">
    <citation type="submission" date="2021-02" db="EMBL/GenBank/DDBJ databases">
        <authorList>
            <person name="Nowell W R."/>
        </authorList>
    </citation>
    <scope>NUCLEOTIDE SEQUENCE</scope>
</reference>
<evidence type="ECO:0000313" key="12">
    <source>
        <dbReference type="Proteomes" id="UP000663881"/>
    </source>
</evidence>
<evidence type="ECO:0000313" key="3">
    <source>
        <dbReference type="EMBL" id="CAF1055255.1"/>
    </source>
</evidence>
<evidence type="ECO:0000313" key="8">
    <source>
        <dbReference type="EMBL" id="CAF3501186.1"/>
    </source>
</evidence>
<proteinExistence type="predicted"/>
<dbReference type="EMBL" id="CAJNOI010000050">
    <property type="protein sequence ID" value="CAF0942928.1"/>
    <property type="molecule type" value="Genomic_DNA"/>
</dbReference>
<protein>
    <submittedName>
        <fullName evidence="8">Uncharacterized protein</fullName>
    </submittedName>
</protein>
<dbReference type="EMBL" id="CAJOBB010000023">
    <property type="protein sequence ID" value="CAF3516647.1"/>
    <property type="molecule type" value="Genomic_DNA"/>
</dbReference>
<dbReference type="EMBL" id="CAJNOM010000210">
    <property type="protein sequence ID" value="CAF1234035.1"/>
    <property type="molecule type" value="Genomic_DNA"/>
</dbReference>
<accession>A0A818H6H0</accession>
<evidence type="ECO:0000313" key="10">
    <source>
        <dbReference type="EMBL" id="CAF3970812.1"/>
    </source>
</evidence>
<evidence type="ECO:0000313" key="2">
    <source>
        <dbReference type="EMBL" id="CAF0942928.1"/>
    </source>
</evidence>
<comment type="caution">
    <text evidence="8">The sequence shown here is derived from an EMBL/GenBank/DDBJ whole genome shotgun (WGS) entry which is preliminary data.</text>
</comment>
<organism evidence="8 12">
    <name type="scientific">Adineta steineri</name>
    <dbReference type="NCBI Taxonomy" id="433720"/>
    <lineage>
        <taxon>Eukaryota</taxon>
        <taxon>Metazoa</taxon>
        <taxon>Spiralia</taxon>
        <taxon>Gnathifera</taxon>
        <taxon>Rotifera</taxon>
        <taxon>Eurotatoria</taxon>
        <taxon>Bdelloidea</taxon>
        <taxon>Adinetida</taxon>
        <taxon>Adinetidae</taxon>
        <taxon>Adineta</taxon>
    </lineage>
</organism>
<feature type="chain" id="PRO_5035692036" evidence="1">
    <location>
        <begin position="25"/>
        <end position="77"/>
    </location>
</feature>
<dbReference type="EMBL" id="CAJNOM010000190">
    <property type="protein sequence ID" value="CAF1203439.1"/>
    <property type="molecule type" value="Genomic_DNA"/>
</dbReference>
<evidence type="ECO:0000313" key="5">
    <source>
        <dbReference type="EMBL" id="CAF1148021.1"/>
    </source>
</evidence>
<dbReference type="Proteomes" id="UP000663845">
    <property type="component" value="Unassembled WGS sequence"/>
</dbReference>
<dbReference type="EMBL" id="CAJOAZ010002921">
    <property type="protein sequence ID" value="CAF3970812.1"/>
    <property type="molecule type" value="Genomic_DNA"/>
</dbReference>
<dbReference type="EMBL" id="CAJNOE010000214">
    <property type="protein sequence ID" value="CAF1055255.1"/>
    <property type="molecule type" value="Genomic_DNA"/>
</dbReference>
<evidence type="ECO:0000256" key="1">
    <source>
        <dbReference type="SAM" id="SignalP"/>
    </source>
</evidence>
<dbReference type="Proteomes" id="UP000663891">
    <property type="component" value="Unassembled WGS sequence"/>
</dbReference>
<gene>
    <name evidence="2" type="ORF">BJG266_LOCUS12753</name>
    <name evidence="3" type="ORF">IZO911_LOCUS20560</name>
    <name evidence="5" type="ORF">JYZ213_LOCUS23937</name>
    <name evidence="9" type="ORF">KXQ929_LOCUS915</name>
    <name evidence="8" type="ORF">OKA104_LOCUS1504</name>
    <name evidence="10" type="ORF">OXD698_LOCUS27814</name>
    <name evidence="6" type="ORF">QVE165_LOCUS25949</name>
    <name evidence="7" type="ORF">QVE165_LOCUS27596</name>
    <name evidence="4" type="ORF">VCS650_LOCUS18320</name>
</gene>
<dbReference type="AlphaFoldDB" id="A0A818H6H0"/>
<evidence type="ECO:0000313" key="6">
    <source>
        <dbReference type="EMBL" id="CAF1203439.1"/>
    </source>
</evidence>
<keyword evidence="11" id="KW-1185">Reference proteome</keyword>
<dbReference type="Proteomes" id="UP000663844">
    <property type="component" value="Unassembled WGS sequence"/>
</dbReference>